<dbReference type="AlphaFoldDB" id="A0A6M3IYV8"/>
<dbReference type="EMBL" id="MT141480">
    <property type="protein sequence ID" value="QJA62743.1"/>
    <property type="molecule type" value="Genomic_DNA"/>
</dbReference>
<protein>
    <submittedName>
        <fullName evidence="2">Uncharacterized protein</fullName>
    </submittedName>
</protein>
<feature type="compositionally biased region" description="Basic and acidic residues" evidence="1">
    <location>
        <begin position="298"/>
        <end position="308"/>
    </location>
</feature>
<gene>
    <name evidence="2" type="ORF">MM415B00728_0002</name>
</gene>
<evidence type="ECO:0000313" key="2">
    <source>
        <dbReference type="EMBL" id="QJA62743.1"/>
    </source>
</evidence>
<organism evidence="2">
    <name type="scientific">viral metagenome</name>
    <dbReference type="NCBI Taxonomy" id="1070528"/>
    <lineage>
        <taxon>unclassified sequences</taxon>
        <taxon>metagenomes</taxon>
        <taxon>organismal metagenomes</taxon>
    </lineage>
</organism>
<evidence type="ECO:0000256" key="1">
    <source>
        <dbReference type="SAM" id="MobiDB-lite"/>
    </source>
</evidence>
<reference evidence="2" key="1">
    <citation type="submission" date="2020-03" db="EMBL/GenBank/DDBJ databases">
        <title>The deep terrestrial virosphere.</title>
        <authorList>
            <person name="Holmfeldt K."/>
            <person name="Nilsson E."/>
            <person name="Simone D."/>
            <person name="Lopez-Fernandez M."/>
            <person name="Wu X."/>
            <person name="de Brujin I."/>
            <person name="Lundin D."/>
            <person name="Andersson A."/>
            <person name="Bertilsson S."/>
            <person name="Dopson M."/>
        </authorList>
    </citation>
    <scope>NUCLEOTIDE SEQUENCE</scope>
    <source>
        <strain evidence="2">MM415B00728</strain>
    </source>
</reference>
<feature type="region of interest" description="Disordered" evidence="1">
    <location>
        <begin position="296"/>
        <end position="315"/>
    </location>
</feature>
<sequence length="315" mass="35365">MAFAQTQTRRSQANQNVNRLLQYMMEKKLLEQRQAGSMQYLTEQQKGWQGLEQKRTENDMKLAWDQYIMKISQDPTIQRLQSQIFMKKHRGEDATVEEDQLNRAVYDITVAAVGAVKGQPKSAELMKALPHLSDATTRTLLGEAGATYRQEEHMRRVEEPNVGLRRREVTATEAGQSKEYYRNISAKTKGVLSYLNGLKAEGGGLDLSKLLTSGEIASTEKLMGGALGQQTVGNLMAKISGLDTKAMRGQLTPEEEAFIDNAYDIFGYKTGIEDSIQKLKGYILEEAAKRNLQITPEDAERMARERLSGRGIQPQ</sequence>
<accession>A0A6M3IYV8</accession>
<proteinExistence type="predicted"/>
<name>A0A6M3IYV8_9ZZZZ</name>